<dbReference type="GO" id="GO:0006888">
    <property type="term" value="P:endoplasmic reticulum to Golgi vesicle-mediated transport"/>
    <property type="evidence" value="ECO:0007669"/>
    <property type="project" value="UniProtKB-UniRule"/>
</dbReference>
<comment type="subcellular location">
    <subcellularLocation>
        <location evidence="9">Endoplasmic reticulum membrane</location>
        <topology evidence="9">Multi-pass membrane protein</topology>
    </subcellularLocation>
    <subcellularLocation>
        <location evidence="9">Golgi apparatus membrane</location>
        <topology evidence="9">Multi-pass membrane protein</topology>
    </subcellularLocation>
</comment>
<accession>A0A0R3TVT8</accession>
<dbReference type="OrthoDB" id="337750at2759"/>
<keyword evidence="4 9" id="KW-0256">Endoplasmic reticulum</keyword>
<feature type="transmembrane region" description="Helical" evidence="9">
    <location>
        <begin position="161"/>
        <end position="186"/>
    </location>
</feature>
<evidence type="ECO:0000313" key="10">
    <source>
        <dbReference type="EMBL" id="VDO11751.1"/>
    </source>
</evidence>
<feature type="transmembrane region" description="Helical" evidence="9">
    <location>
        <begin position="263"/>
        <end position="281"/>
    </location>
</feature>
<dbReference type="Pfam" id="PF03878">
    <property type="entry name" value="YIF1"/>
    <property type="match status" value="1"/>
</dbReference>
<dbReference type="STRING" id="102285.A0A0R3TVT8"/>
<feature type="transmembrane region" description="Helical" evidence="9">
    <location>
        <begin position="198"/>
        <end position="218"/>
    </location>
</feature>
<evidence type="ECO:0000256" key="7">
    <source>
        <dbReference type="ARBA" id="ARBA00023034"/>
    </source>
</evidence>
<gene>
    <name evidence="10" type="ORF">HNAJ_LOCUS11938</name>
</gene>
<dbReference type="Proteomes" id="UP000278807">
    <property type="component" value="Unassembled WGS sequence"/>
</dbReference>
<keyword evidence="11" id="KW-1185">Reference proteome</keyword>
<dbReference type="GO" id="GO:0015031">
    <property type="term" value="P:protein transport"/>
    <property type="evidence" value="ECO:0007669"/>
    <property type="project" value="UniProtKB-KW"/>
</dbReference>
<reference evidence="10 11" key="2">
    <citation type="submission" date="2018-11" db="EMBL/GenBank/DDBJ databases">
        <authorList>
            <consortium name="Pathogen Informatics"/>
        </authorList>
    </citation>
    <scope>NUCLEOTIDE SEQUENCE [LARGE SCALE GENOMIC DNA]</scope>
</reference>
<evidence type="ECO:0000256" key="4">
    <source>
        <dbReference type="ARBA" id="ARBA00022824"/>
    </source>
</evidence>
<dbReference type="InterPro" id="IPR005578">
    <property type="entry name" value="Yif1_fam"/>
</dbReference>
<evidence type="ECO:0000256" key="6">
    <source>
        <dbReference type="ARBA" id="ARBA00022989"/>
    </source>
</evidence>
<dbReference type="EMBL" id="UZAE01013902">
    <property type="protein sequence ID" value="VDO11751.1"/>
    <property type="molecule type" value="Genomic_DNA"/>
</dbReference>
<dbReference type="GO" id="GO:0000139">
    <property type="term" value="C:Golgi membrane"/>
    <property type="evidence" value="ECO:0007669"/>
    <property type="project" value="UniProtKB-SubCell"/>
</dbReference>
<evidence type="ECO:0000256" key="5">
    <source>
        <dbReference type="ARBA" id="ARBA00022927"/>
    </source>
</evidence>
<evidence type="ECO:0000256" key="2">
    <source>
        <dbReference type="ARBA" id="ARBA00022448"/>
    </source>
</evidence>
<name>A0A0R3TVT8_RODNA</name>
<comment type="similarity">
    <text evidence="1 9">Belongs to the YIF1 family.</text>
</comment>
<evidence type="ECO:0000256" key="1">
    <source>
        <dbReference type="ARBA" id="ARBA00009727"/>
    </source>
</evidence>
<dbReference type="PANTHER" id="PTHR14083">
    <property type="entry name" value="YIP1 INTERACTING FACTOR HOMOLOG YIF1 PROTEIN"/>
    <property type="match status" value="1"/>
</dbReference>
<feature type="transmembrane region" description="Helical" evidence="9">
    <location>
        <begin position="133"/>
        <end position="155"/>
    </location>
</feature>
<evidence type="ECO:0000256" key="8">
    <source>
        <dbReference type="ARBA" id="ARBA00023136"/>
    </source>
</evidence>
<keyword evidence="3 9" id="KW-0812">Transmembrane</keyword>
<dbReference type="WBParaSite" id="HNAJ_0001194901-mRNA-1">
    <property type="protein sequence ID" value="HNAJ_0001194901-mRNA-1"/>
    <property type="gene ID" value="HNAJ_0001194901"/>
</dbReference>
<evidence type="ECO:0000313" key="11">
    <source>
        <dbReference type="Proteomes" id="UP000278807"/>
    </source>
</evidence>
<sequence length="294" mass="32911">MNPNSTQFYIPNDQQSNTFPNQYYNPGSYQPPAPQHSNPFNPNVGHVFGNSFTQNVAMHYGTEALGQGKQIVQDKVERYFSLSKLKHYFVVDNGYVAGKLGILLCPFFHTRWELQYDSTGVVPPRSDINSPDLYIPVMAFVTYIVAAGISLGVEGRFAPDLLGILCSQVFGWIFFEVCALSLALYLLNLQSSLSYFDLLAYSGYKLVHMIAVVLVALVLHAPGYYFALVWTGLAFAFFQIRSLRLQVLAQAGYQTSINPRRGVYFLVCSALFQPLIIWWLTSYVATTKTSVATS</sequence>
<evidence type="ECO:0000256" key="3">
    <source>
        <dbReference type="ARBA" id="ARBA00022692"/>
    </source>
</evidence>
<evidence type="ECO:0000256" key="9">
    <source>
        <dbReference type="RuleBase" id="RU368073"/>
    </source>
</evidence>
<keyword evidence="6 9" id="KW-1133">Transmembrane helix</keyword>
<dbReference type="GO" id="GO:0005793">
    <property type="term" value="C:endoplasmic reticulum-Golgi intermediate compartment"/>
    <property type="evidence" value="ECO:0007669"/>
    <property type="project" value="UniProtKB-UniRule"/>
</dbReference>
<dbReference type="GO" id="GO:0030134">
    <property type="term" value="C:COPII-coated ER to Golgi transport vesicle"/>
    <property type="evidence" value="ECO:0007669"/>
    <property type="project" value="TreeGrafter"/>
</dbReference>
<dbReference type="GO" id="GO:0005789">
    <property type="term" value="C:endoplasmic reticulum membrane"/>
    <property type="evidence" value="ECO:0007669"/>
    <property type="project" value="UniProtKB-SubCell"/>
</dbReference>
<organism evidence="12">
    <name type="scientific">Rodentolepis nana</name>
    <name type="common">Dwarf tapeworm</name>
    <name type="synonym">Hymenolepis nana</name>
    <dbReference type="NCBI Taxonomy" id="102285"/>
    <lineage>
        <taxon>Eukaryota</taxon>
        <taxon>Metazoa</taxon>
        <taxon>Spiralia</taxon>
        <taxon>Lophotrochozoa</taxon>
        <taxon>Platyhelminthes</taxon>
        <taxon>Cestoda</taxon>
        <taxon>Eucestoda</taxon>
        <taxon>Cyclophyllidea</taxon>
        <taxon>Hymenolepididae</taxon>
        <taxon>Rodentolepis</taxon>
    </lineage>
</organism>
<comment type="function">
    <text evidence="9">Has a role in transport between endoplasmic reticulum and Golgi.</text>
</comment>
<evidence type="ECO:0000313" key="12">
    <source>
        <dbReference type="WBParaSite" id="HNAJ_0001194901-mRNA-1"/>
    </source>
</evidence>
<proteinExistence type="inferred from homology"/>
<dbReference type="PANTHER" id="PTHR14083:SF0">
    <property type="entry name" value="YIP1D-INTERACTING FACTOR 1, ISOFORM C"/>
    <property type="match status" value="1"/>
</dbReference>
<keyword evidence="8 9" id="KW-0472">Membrane</keyword>
<keyword evidence="7 9" id="KW-0333">Golgi apparatus</keyword>
<protein>
    <recommendedName>
        <fullName evidence="9">Protein YIF1</fullName>
    </recommendedName>
</protein>
<reference evidence="12" key="1">
    <citation type="submission" date="2017-02" db="UniProtKB">
        <authorList>
            <consortium name="WormBaseParasite"/>
        </authorList>
    </citation>
    <scope>IDENTIFICATION</scope>
</reference>
<dbReference type="AlphaFoldDB" id="A0A0R3TVT8"/>
<keyword evidence="2 9" id="KW-0813">Transport</keyword>
<keyword evidence="5 9" id="KW-0653">Protein transport</keyword>